<accession>A0A2S8S7A9</accession>
<keyword evidence="2" id="KW-0812">Transmembrane</keyword>
<keyword evidence="4" id="KW-1185">Reference proteome</keyword>
<name>A0A2S8S7A9_9RHOB</name>
<evidence type="ECO:0000256" key="1">
    <source>
        <dbReference type="SAM" id="MobiDB-lite"/>
    </source>
</evidence>
<gene>
    <name evidence="3" type="ORF">LX70_02236</name>
</gene>
<feature type="compositionally biased region" description="Low complexity" evidence="1">
    <location>
        <begin position="36"/>
        <end position="72"/>
    </location>
</feature>
<dbReference type="EMBL" id="PVEP01000004">
    <property type="protein sequence ID" value="PQV56663.1"/>
    <property type="molecule type" value="Genomic_DNA"/>
</dbReference>
<evidence type="ECO:0000313" key="3">
    <source>
        <dbReference type="EMBL" id="PQV56663.1"/>
    </source>
</evidence>
<dbReference type="RefSeq" id="WP_146111589.1">
    <property type="nucleotide sequence ID" value="NZ_PVEP01000004.1"/>
</dbReference>
<evidence type="ECO:0000256" key="2">
    <source>
        <dbReference type="SAM" id="Phobius"/>
    </source>
</evidence>
<keyword evidence="2" id="KW-1133">Transmembrane helix</keyword>
<keyword evidence="2" id="KW-0472">Membrane</keyword>
<reference evidence="3 4" key="1">
    <citation type="submission" date="2018-02" db="EMBL/GenBank/DDBJ databases">
        <title>Genomic Encyclopedia of Archaeal and Bacterial Type Strains, Phase II (KMG-II): from individual species to whole genera.</title>
        <authorList>
            <person name="Goeker M."/>
        </authorList>
    </citation>
    <scope>NUCLEOTIDE SEQUENCE [LARGE SCALE GENOMIC DNA]</scope>
    <source>
        <strain evidence="3 4">DSM 18921</strain>
    </source>
</reference>
<organism evidence="3 4">
    <name type="scientific">Albidovulum denitrificans</name>
    <dbReference type="NCBI Taxonomy" id="404881"/>
    <lineage>
        <taxon>Bacteria</taxon>
        <taxon>Pseudomonadati</taxon>
        <taxon>Pseudomonadota</taxon>
        <taxon>Alphaproteobacteria</taxon>
        <taxon>Rhodobacterales</taxon>
        <taxon>Paracoccaceae</taxon>
        <taxon>Albidovulum</taxon>
    </lineage>
</organism>
<protein>
    <submittedName>
        <fullName evidence="3">Uncharacterized protein</fullName>
    </submittedName>
</protein>
<feature type="transmembrane region" description="Helical" evidence="2">
    <location>
        <begin position="7"/>
        <end position="25"/>
    </location>
</feature>
<evidence type="ECO:0000313" key="4">
    <source>
        <dbReference type="Proteomes" id="UP000238338"/>
    </source>
</evidence>
<dbReference type="AlphaFoldDB" id="A0A2S8S7A9"/>
<dbReference type="Proteomes" id="UP000238338">
    <property type="component" value="Unassembled WGS sequence"/>
</dbReference>
<feature type="region of interest" description="Disordered" evidence="1">
    <location>
        <begin position="35"/>
        <end position="75"/>
    </location>
</feature>
<comment type="caution">
    <text evidence="3">The sequence shown here is derived from an EMBL/GenBank/DDBJ whole genome shotgun (WGS) entry which is preliminary data.</text>
</comment>
<proteinExistence type="predicted"/>
<sequence length="100" mass="9574">MSSRSSLVIGAVAVLIAGAVGYYVLKGSDTATAPVADQSQTTAPAQSTAAKPAATEPAASASSGAAPVESAPTEAAPCTQYTWNGEGWACTGAAAVSGAN</sequence>